<dbReference type="InterPro" id="IPR012337">
    <property type="entry name" value="RNaseH-like_sf"/>
</dbReference>
<dbReference type="AlphaFoldDB" id="A0A5D3DR65"/>
<dbReference type="InterPro" id="IPR036397">
    <property type="entry name" value="RNaseH_sf"/>
</dbReference>
<dbReference type="GO" id="GO:0003676">
    <property type="term" value="F:nucleic acid binding"/>
    <property type="evidence" value="ECO:0007669"/>
    <property type="project" value="InterPro"/>
</dbReference>
<reference evidence="5 6" key="1">
    <citation type="submission" date="2019-08" db="EMBL/GenBank/DDBJ databases">
        <title>Draft genome sequences of two oriental melons (Cucumis melo L. var makuwa).</title>
        <authorList>
            <person name="Kwon S.-Y."/>
        </authorList>
    </citation>
    <scope>NUCLEOTIDE SEQUENCE [LARGE SCALE GENOMIC DNA]</scope>
    <source>
        <strain evidence="6">cv. Chang Bougi</strain>
        <strain evidence="5">cv. SW 3</strain>
        <tissue evidence="4">Leaf</tissue>
    </source>
</reference>
<proteinExistence type="predicted"/>
<evidence type="ECO:0000259" key="2">
    <source>
        <dbReference type="PROSITE" id="PS50994"/>
    </source>
</evidence>
<gene>
    <name evidence="4" type="ORF">E5676_scaffold1567G00710</name>
    <name evidence="3" type="ORF">E6C27_scaffold4066G00010</name>
</gene>
<sequence>MVIEGIMLGYKIFHVRLEVDPVKIDVAFQTLKDALTSAPILITHDWSQPFELMCNMSDVVIGAMLAQKKNKVIHPIYYASKTLNEDQGNHTIIENELRMTTKVRRVANHLSHLSNEHFEHEKKDIIDCFPNEQLFRVEEKEPLYADIVNYLVWIDSLGPFSQTVGYIYILLVVDNVSKWVEAISNVKNYVMTVSKFLKRNISRFGTYEAFFSNEGSHLINRIIAKFLAKYNINHKVATAYHPQTNGQAKDFNRKIKKILKNIVNSSRNDWVDHVD</sequence>
<dbReference type="EMBL" id="SSTD01003575">
    <property type="protein sequence ID" value="TYK26048.1"/>
    <property type="molecule type" value="Genomic_DNA"/>
</dbReference>
<dbReference type="InterPro" id="IPR001584">
    <property type="entry name" value="Integrase_cat-core"/>
</dbReference>
<evidence type="ECO:0000256" key="1">
    <source>
        <dbReference type="ARBA" id="ARBA00023268"/>
    </source>
</evidence>
<dbReference type="InterPro" id="IPR041577">
    <property type="entry name" value="RT_RNaseH_2"/>
</dbReference>
<dbReference type="EMBL" id="SSTE01018833">
    <property type="protein sequence ID" value="KAA0037813.1"/>
    <property type="molecule type" value="Genomic_DNA"/>
</dbReference>
<name>A0A5D3DR65_CUCMM</name>
<keyword evidence="1" id="KW-0511">Multifunctional enzyme</keyword>
<evidence type="ECO:0000313" key="6">
    <source>
        <dbReference type="Proteomes" id="UP000321947"/>
    </source>
</evidence>
<protein>
    <recommendedName>
        <fullName evidence="2">Integrase catalytic domain-containing protein</fullName>
    </recommendedName>
</protein>
<evidence type="ECO:0000313" key="4">
    <source>
        <dbReference type="EMBL" id="TYK26048.1"/>
    </source>
</evidence>
<dbReference type="Pfam" id="PF17919">
    <property type="entry name" value="RT_RNaseH_2"/>
    <property type="match status" value="1"/>
</dbReference>
<dbReference type="PROSITE" id="PS50994">
    <property type="entry name" value="INTEGRASE"/>
    <property type="match status" value="1"/>
</dbReference>
<dbReference type="Gene3D" id="3.30.420.10">
    <property type="entry name" value="Ribonuclease H-like superfamily/Ribonuclease H"/>
    <property type="match status" value="1"/>
</dbReference>
<dbReference type="PANTHER" id="PTHR37984:SF5">
    <property type="entry name" value="PROTEIN NYNRIN-LIKE"/>
    <property type="match status" value="1"/>
</dbReference>
<dbReference type="Pfam" id="PF00665">
    <property type="entry name" value="rve"/>
    <property type="match status" value="1"/>
</dbReference>
<evidence type="ECO:0000313" key="5">
    <source>
        <dbReference type="Proteomes" id="UP000321393"/>
    </source>
</evidence>
<dbReference type="PANTHER" id="PTHR37984">
    <property type="entry name" value="PROTEIN CBG26694"/>
    <property type="match status" value="1"/>
</dbReference>
<dbReference type="SUPFAM" id="SSF56672">
    <property type="entry name" value="DNA/RNA polymerases"/>
    <property type="match status" value="1"/>
</dbReference>
<dbReference type="GO" id="GO:0015074">
    <property type="term" value="P:DNA integration"/>
    <property type="evidence" value="ECO:0007669"/>
    <property type="project" value="InterPro"/>
</dbReference>
<organism evidence="4 6">
    <name type="scientific">Cucumis melo var. makuwa</name>
    <name type="common">Oriental melon</name>
    <dbReference type="NCBI Taxonomy" id="1194695"/>
    <lineage>
        <taxon>Eukaryota</taxon>
        <taxon>Viridiplantae</taxon>
        <taxon>Streptophyta</taxon>
        <taxon>Embryophyta</taxon>
        <taxon>Tracheophyta</taxon>
        <taxon>Spermatophyta</taxon>
        <taxon>Magnoliopsida</taxon>
        <taxon>eudicotyledons</taxon>
        <taxon>Gunneridae</taxon>
        <taxon>Pentapetalae</taxon>
        <taxon>rosids</taxon>
        <taxon>fabids</taxon>
        <taxon>Cucurbitales</taxon>
        <taxon>Cucurbitaceae</taxon>
        <taxon>Benincaseae</taxon>
        <taxon>Cucumis</taxon>
    </lineage>
</organism>
<comment type="caution">
    <text evidence="4">The sequence shown here is derived from an EMBL/GenBank/DDBJ whole genome shotgun (WGS) entry which is preliminary data.</text>
</comment>
<feature type="domain" description="Integrase catalytic" evidence="2">
    <location>
        <begin position="138"/>
        <end position="275"/>
    </location>
</feature>
<dbReference type="SUPFAM" id="SSF53098">
    <property type="entry name" value="Ribonuclease H-like"/>
    <property type="match status" value="1"/>
</dbReference>
<dbReference type="Proteomes" id="UP000321393">
    <property type="component" value="Unassembled WGS sequence"/>
</dbReference>
<dbReference type="GO" id="GO:0003824">
    <property type="term" value="F:catalytic activity"/>
    <property type="evidence" value="ECO:0007669"/>
    <property type="project" value="UniProtKB-KW"/>
</dbReference>
<evidence type="ECO:0000313" key="3">
    <source>
        <dbReference type="EMBL" id="KAA0037813.1"/>
    </source>
</evidence>
<dbReference type="InterPro" id="IPR043502">
    <property type="entry name" value="DNA/RNA_pol_sf"/>
</dbReference>
<accession>A0A5D3DR65</accession>
<dbReference type="OrthoDB" id="10055717at2759"/>
<dbReference type="Proteomes" id="UP000321947">
    <property type="component" value="Unassembled WGS sequence"/>
</dbReference>
<dbReference type="InterPro" id="IPR050951">
    <property type="entry name" value="Retrovirus_Pol_polyprotein"/>
</dbReference>